<keyword evidence="13" id="KW-1185">Reference proteome</keyword>
<proteinExistence type="predicted"/>
<evidence type="ECO:0000313" key="13">
    <source>
        <dbReference type="Proteomes" id="UP000276888"/>
    </source>
</evidence>
<evidence type="ECO:0000256" key="6">
    <source>
        <dbReference type="ARBA" id="ARBA00022777"/>
    </source>
</evidence>
<dbReference type="GO" id="GO:0000155">
    <property type="term" value="F:phosphorelay sensor kinase activity"/>
    <property type="evidence" value="ECO:0007669"/>
    <property type="project" value="InterPro"/>
</dbReference>
<dbReference type="OrthoDB" id="5242012at2"/>
<evidence type="ECO:0000313" key="12">
    <source>
        <dbReference type="EMBL" id="AZS37450.1"/>
    </source>
</evidence>
<evidence type="ECO:0000256" key="2">
    <source>
        <dbReference type="ARBA" id="ARBA00012438"/>
    </source>
</evidence>
<feature type="transmembrane region" description="Helical" evidence="9">
    <location>
        <begin position="170"/>
        <end position="192"/>
    </location>
</feature>
<feature type="transmembrane region" description="Helical" evidence="9">
    <location>
        <begin position="52"/>
        <end position="75"/>
    </location>
</feature>
<dbReference type="Pfam" id="PF02518">
    <property type="entry name" value="HATPase_c"/>
    <property type="match status" value="1"/>
</dbReference>
<evidence type="ECO:0000259" key="10">
    <source>
        <dbReference type="Pfam" id="PF02518"/>
    </source>
</evidence>
<dbReference type="InterPro" id="IPR011712">
    <property type="entry name" value="Sig_transdc_His_kin_sub3_dim/P"/>
</dbReference>
<feature type="transmembrane region" description="Helical" evidence="9">
    <location>
        <begin position="24"/>
        <end position="46"/>
    </location>
</feature>
<gene>
    <name evidence="12" type="primary">degS</name>
    <name evidence="12" type="ORF">CVS47_02087</name>
</gene>
<keyword evidence="3" id="KW-0597">Phosphoprotein</keyword>
<feature type="domain" description="Histidine kinase/HSP90-like ATPase" evidence="10">
    <location>
        <begin position="500"/>
        <end position="582"/>
    </location>
</feature>
<dbReference type="RefSeq" id="WP_127096002.1">
    <property type="nucleotide sequence ID" value="NZ_CP031423.1"/>
</dbReference>
<keyword evidence="9" id="KW-0812">Transmembrane</keyword>
<evidence type="ECO:0000256" key="1">
    <source>
        <dbReference type="ARBA" id="ARBA00000085"/>
    </source>
</evidence>
<keyword evidence="7" id="KW-0067">ATP-binding</keyword>
<dbReference type="PANTHER" id="PTHR24421">
    <property type="entry name" value="NITRATE/NITRITE SENSOR PROTEIN NARX-RELATED"/>
    <property type="match status" value="1"/>
</dbReference>
<feature type="domain" description="Signal transduction histidine kinase subgroup 3 dimerisation and phosphoacceptor" evidence="11">
    <location>
        <begin position="394"/>
        <end position="459"/>
    </location>
</feature>
<keyword evidence="9" id="KW-1133">Transmembrane helix</keyword>
<dbReference type="Gene3D" id="3.30.565.10">
    <property type="entry name" value="Histidine kinase-like ATPase, C-terminal domain"/>
    <property type="match status" value="1"/>
</dbReference>
<dbReference type="Gene3D" id="1.20.5.1930">
    <property type="match status" value="1"/>
</dbReference>
<feature type="transmembrane region" description="Helical" evidence="9">
    <location>
        <begin position="234"/>
        <end position="256"/>
    </location>
</feature>
<keyword evidence="6 12" id="KW-0418">Kinase</keyword>
<dbReference type="InterPro" id="IPR003594">
    <property type="entry name" value="HATPase_dom"/>
</dbReference>
<evidence type="ECO:0000259" key="11">
    <source>
        <dbReference type="Pfam" id="PF07730"/>
    </source>
</evidence>
<name>A0A3Q9IYZ1_9MICO</name>
<feature type="transmembrane region" description="Helical" evidence="9">
    <location>
        <begin position="82"/>
        <end position="99"/>
    </location>
</feature>
<evidence type="ECO:0000256" key="7">
    <source>
        <dbReference type="ARBA" id="ARBA00022840"/>
    </source>
</evidence>
<dbReference type="CDD" id="cd16917">
    <property type="entry name" value="HATPase_UhpB-NarQ-NarX-like"/>
    <property type="match status" value="1"/>
</dbReference>
<feature type="transmembrane region" description="Helical" evidence="9">
    <location>
        <begin position="204"/>
        <end position="222"/>
    </location>
</feature>
<evidence type="ECO:0000256" key="4">
    <source>
        <dbReference type="ARBA" id="ARBA00022679"/>
    </source>
</evidence>
<evidence type="ECO:0000256" key="8">
    <source>
        <dbReference type="ARBA" id="ARBA00023012"/>
    </source>
</evidence>
<accession>A0A3Q9IYZ1</accession>
<comment type="catalytic activity">
    <reaction evidence="1">
        <text>ATP + protein L-histidine = ADP + protein N-phospho-L-histidine.</text>
        <dbReference type="EC" id="2.7.13.3"/>
    </reaction>
</comment>
<sequence>MVAGTSGGTAPIPIRLRGARSGSLRLALVTLAFCSVLITVMQVAVAAGTPELLMVTLLFSGVALIWATAGIIAWWRRPGNAMGALIYLGALSLFLNALGNLPDEFLQIIGAVSATLTLAVTVHLLHAFPSGRLRGRLSVATVVVGYVLSVLLQGARVVFVTVGQTQLDEIAAATQSVVGIGVMVSTAVILTRRLLRADAVHRRVLLPLFLYGILAVLAIVAAPNIGRPLGVDPLVVGIVQLGISCGIPIAFLIGVLNGGFTRTGDLEALSAWLGIGGVTRPAVGRALAGTLGDESLLIVYWSPEKAAYVDEFGADVDATRDDPDRDWVQVHVGERLVGAIVYDTRMIGDPYPVNRAAEVLAIAIDRERLTAELIASNEELSESRVRIVETADRERYRIAQDLHDGLQMQLVLLALDAQNIATRPEADPGSAAAAAELRRRIDGAAADLRRLVHNVLPAALVETGLAVATEDLVDRLSIPATLRTELGDSPLPAPITHTAYFIIAEVLTNAVKHSRAESVHVSIVQTPTELHLDVADDGVGGATTAHGSGLLGVTDRIDVLGGHFQIDSPKGAGTRVKVVLPCAS</sequence>
<keyword evidence="4 12" id="KW-0808">Transferase</keyword>
<evidence type="ECO:0000256" key="5">
    <source>
        <dbReference type="ARBA" id="ARBA00022741"/>
    </source>
</evidence>
<dbReference type="GO" id="GO:0016020">
    <property type="term" value="C:membrane"/>
    <property type="evidence" value="ECO:0007669"/>
    <property type="project" value="InterPro"/>
</dbReference>
<evidence type="ECO:0000256" key="3">
    <source>
        <dbReference type="ARBA" id="ARBA00022553"/>
    </source>
</evidence>
<dbReference type="SUPFAM" id="SSF55874">
    <property type="entry name" value="ATPase domain of HSP90 chaperone/DNA topoisomerase II/histidine kinase"/>
    <property type="match status" value="1"/>
</dbReference>
<feature type="transmembrane region" description="Helical" evidence="9">
    <location>
        <begin position="137"/>
        <end position="158"/>
    </location>
</feature>
<dbReference type="InterPro" id="IPR036890">
    <property type="entry name" value="HATPase_C_sf"/>
</dbReference>
<dbReference type="InterPro" id="IPR050482">
    <property type="entry name" value="Sensor_HK_TwoCompSys"/>
</dbReference>
<dbReference type="GO" id="GO:0005524">
    <property type="term" value="F:ATP binding"/>
    <property type="evidence" value="ECO:0007669"/>
    <property type="project" value="UniProtKB-KW"/>
</dbReference>
<dbReference type="PANTHER" id="PTHR24421:SF10">
    <property type="entry name" value="NITRATE_NITRITE SENSOR PROTEIN NARQ"/>
    <property type="match status" value="1"/>
</dbReference>
<keyword evidence="5" id="KW-0547">Nucleotide-binding</keyword>
<keyword evidence="9" id="KW-0472">Membrane</keyword>
<dbReference type="Pfam" id="PF07730">
    <property type="entry name" value="HisKA_3"/>
    <property type="match status" value="1"/>
</dbReference>
<keyword evidence="8" id="KW-0902">Two-component regulatory system</keyword>
<feature type="transmembrane region" description="Helical" evidence="9">
    <location>
        <begin position="105"/>
        <end position="125"/>
    </location>
</feature>
<evidence type="ECO:0000256" key="9">
    <source>
        <dbReference type="SAM" id="Phobius"/>
    </source>
</evidence>
<dbReference type="EMBL" id="CP031423">
    <property type="protein sequence ID" value="AZS37450.1"/>
    <property type="molecule type" value="Genomic_DNA"/>
</dbReference>
<reference evidence="12 13" key="1">
    <citation type="submission" date="2018-08" db="EMBL/GenBank/DDBJ databases">
        <title>Microbacterium lemovicicum sp. nov., a bacterium isolated from a natural uranium-rich soil.</title>
        <authorList>
            <person name="ORTET P."/>
        </authorList>
    </citation>
    <scope>NUCLEOTIDE SEQUENCE [LARGE SCALE GENOMIC DNA]</scope>
    <source>
        <strain evidence="12 13">Viu22</strain>
    </source>
</reference>
<dbReference type="Proteomes" id="UP000276888">
    <property type="component" value="Chromosome"/>
</dbReference>
<dbReference type="EC" id="2.7.13.3" evidence="2"/>
<dbReference type="GO" id="GO:0046983">
    <property type="term" value="F:protein dimerization activity"/>
    <property type="evidence" value="ECO:0007669"/>
    <property type="project" value="InterPro"/>
</dbReference>
<dbReference type="AlphaFoldDB" id="A0A3Q9IYZ1"/>
<dbReference type="KEGG" id="mlv:CVS47_02087"/>
<protein>
    <recommendedName>
        <fullName evidence="2">histidine kinase</fullName>
        <ecNumber evidence="2">2.7.13.3</ecNumber>
    </recommendedName>
</protein>
<organism evidence="12 13">
    <name type="scientific">Microbacterium lemovicicum</name>
    <dbReference type="NCBI Taxonomy" id="1072463"/>
    <lineage>
        <taxon>Bacteria</taxon>
        <taxon>Bacillati</taxon>
        <taxon>Actinomycetota</taxon>
        <taxon>Actinomycetes</taxon>
        <taxon>Micrococcales</taxon>
        <taxon>Microbacteriaceae</taxon>
        <taxon>Microbacterium</taxon>
    </lineage>
</organism>